<dbReference type="EMBL" id="JAZGQL010000014">
    <property type="protein sequence ID" value="MEE6309075.1"/>
    <property type="molecule type" value="Genomic_DNA"/>
</dbReference>
<reference evidence="2 3" key="1">
    <citation type="submission" date="2024-01" db="EMBL/GenBank/DDBJ databases">
        <title>Genome insights into Plantactinospora veratri sp. nov.</title>
        <authorList>
            <person name="Wang L."/>
        </authorList>
    </citation>
    <scope>NUCLEOTIDE SEQUENCE [LARGE SCALE GENOMIC DNA]</scope>
    <source>
        <strain evidence="2 3">NEAU-FHS4</strain>
    </source>
</reference>
<dbReference type="RefSeq" id="WP_331209356.1">
    <property type="nucleotide sequence ID" value="NZ_JAZGQL010000014.1"/>
</dbReference>
<protein>
    <submittedName>
        <fullName evidence="2">DUF3040 domain-containing protein</fullName>
    </submittedName>
</protein>
<feature type="transmembrane region" description="Helical" evidence="1">
    <location>
        <begin position="43"/>
        <end position="76"/>
    </location>
</feature>
<accession>A0ABU7SGP7</accession>
<gene>
    <name evidence="2" type="ORF">V1634_19750</name>
</gene>
<dbReference type="InterPro" id="IPR021401">
    <property type="entry name" value="DUF3040"/>
</dbReference>
<organism evidence="2 3">
    <name type="scientific">Plantactinospora veratri</name>
    <dbReference type="NCBI Taxonomy" id="1436122"/>
    <lineage>
        <taxon>Bacteria</taxon>
        <taxon>Bacillati</taxon>
        <taxon>Actinomycetota</taxon>
        <taxon>Actinomycetes</taxon>
        <taxon>Micromonosporales</taxon>
        <taxon>Micromonosporaceae</taxon>
        <taxon>Plantactinospora</taxon>
    </lineage>
</organism>
<keyword evidence="3" id="KW-1185">Reference proteome</keyword>
<evidence type="ECO:0000256" key="1">
    <source>
        <dbReference type="SAM" id="Phobius"/>
    </source>
</evidence>
<evidence type="ECO:0000313" key="3">
    <source>
        <dbReference type="Proteomes" id="UP001339911"/>
    </source>
</evidence>
<sequence>MLSEAEQRRLAAIEDRLRLDDPEFVYRFTVEPPSRHTDGWRELAAIIAFLVAVTAAGAGLYVLSAIGAVVSAIITVRLWTLYRHR</sequence>
<comment type="caution">
    <text evidence="2">The sequence shown here is derived from an EMBL/GenBank/DDBJ whole genome shotgun (WGS) entry which is preliminary data.</text>
</comment>
<evidence type="ECO:0000313" key="2">
    <source>
        <dbReference type="EMBL" id="MEE6309075.1"/>
    </source>
</evidence>
<name>A0ABU7SGP7_9ACTN</name>
<proteinExistence type="predicted"/>
<dbReference type="Proteomes" id="UP001339911">
    <property type="component" value="Unassembled WGS sequence"/>
</dbReference>
<keyword evidence="1" id="KW-0812">Transmembrane</keyword>
<dbReference type="Pfam" id="PF11239">
    <property type="entry name" value="DUF3040"/>
    <property type="match status" value="1"/>
</dbReference>
<keyword evidence="1" id="KW-0472">Membrane</keyword>
<keyword evidence="1" id="KW-1133">Transmembrane helix</keyword>